<keyword evidence="5" id="KW-0648">Protein biosynthesis</keyword>
<dbReference type="PATRIC" id="fig|267850.7.peg.2559"/>
<dbReference type="Proteomes" id="UP000027318">
    <property type="component" value="Unassembled WGS sequence"/>
</dbReference>
<dbReference type="GO" id="GO:0003746">
    <property type="term" value="F:translation elongation factor activity"/>
    <property type="evidence" value="ECO:0007669"/>
    <property type="project" value="UniProtKB-UniRule"/>
</dbReference>
<dbReference type="SMART" id="SM01185">
    <property type="entry name" value="EFP"/>
    <property type="match status" value="1"/>
</dbReference>
<dbReference type="STRING" id="267850.ADINL_2591"/>
<comment type="caution">
    <text evidence="5">The sequence shown here is derived from an EMBL/GenBank/DDBJ whole genome shotgun (WGS) entry which is preliminary data.</text>
</comment>
<dbReference type="Pfam" id="PF09285">
    <property type="entry name" value="Elong-fact-P_C"/>
    <property type="match status" value="1"/>
</dbReference>
<dbReference type="Gene3D" id="2.40.50.140">
    <property type="entry name" value="Nucleic acid-binding proteins"/>
    <property type="match status" value="2"/>
</dbReference>
<dbReference type="CDD" id="cd05794">
    <property type="entry name" value="S1_EF-P_repeat_2"/>
    <property type="match status" value="1"/>
</dbReference>
<feature type="domain" description="Elongation factor P C-terminal" evidence="3">
    <location>
        <begin position="132"/>
        <end position="187"/>
    </location>
</feature>
<dbReference type="NCBIfam" id="NF001810">
    <property type="entry name" value="PRK00529.1"/>
    <property type="match status" value="1"/>
</dbReference>
<gene>
    <name evidence="5" type="ORF">ADINL_2591</name>
</gene>
<dbReference type="InterPro" id="IPR020599">
    <property type="entry name" value="Transl_elong_fac_P/YeiP"/>
</dbReference>
<dbReference type="Gene3D" id="2.30.30.30">
    <property type="match status" value="1"/>
</dbReference>
<accession>A0A063Y4P9</accession>
<dbReference type="InterPro" id="IPR013852">
    <property type="entry name" value="Transl_elong_P/YeiP_CS"/>
</dbReference>
<dbReference type="Pfam" id="PF01132">
    <property type="entry name" value="EFP"/>
    <property type="match status" value="1"/>
</dbReference>
<dbReference type="SMART" id="SM00841">
    <property type="entry name" value="Elong-fact-P_C"/>
    <property type="match status" value="1"/>
</dbReference>
<proteinExistence type="inferred from homology"/>
<dbReference type="NCBIfam" id="NF003392">
    <property type="entry name" value="PRK04542.1"/>
    <property type="match status" value="1"/>
</dbReference>
<dbReference type="InterPro" id="IPR001059">
    <property type="entry name" value="Transl_elong_P/YeiP_cen"/>
</dbReference>
<dbReference type="EMBL" id="JMSZ01000032">
    <property type="protein sequence ID" value="KDE39462.1"/>
    <property type="molecule type" value="Genomic_DNA"/>
</dbReference>
<dbReference type="OrthoDB" id="5599402at2"/>
<dbReference type="SUPFAM" id="SSF50249">
    <property type="entry name" value="Nucleic acid-binding proteins"/>
    <property type="match status" value="2"/>
</dbReference>
<evidence type="ECO:0000256" key="2">
    <source>
        <dbReference type="HAMAP-Rule" id="MF_00646"/>
    </source>
</evidence>
<dbReference type="InterPro" id="IPR008991">
    <property type="entry name" value="Translation_prot_SH3-like_sf"/>
</dbReference>
<evidence type="ECO:0000313" key="5">
    <source>
        <dbReference type="EMBL" id="KDE39462.1"/>
    </source>
</evidence>
<dbReference type="AlphaFoldDB" id="A0A063Y4P9"/>
<dbReference type="InterPro" id="IPR014722">
    <property type="entry name" value="Rib_uL2_dom2"/>
</dbReference>
<feature type="domain" description="Translation elongation factor P/YeiP central" evidence="4">
    <location>
        <begin position="69"/>
        <end position="124"/>
    </location>
</feature>
<evidence type="ECO:0000259" key="4">
    <source>
        <dbReference type="SMART" id="SM01185"/>
    </source>
</evidence>
<keyword evidence="5" id="KW-0251">Elongation factor</keyword>
<reference evidence="5 6" key="1">
    <citation type="journal article" date="2005" name="Int. J. Syst. Evol. Microbiol.">
        <title>Nitrincola lacisaponensis gen. nov., sp. nov., a novel alkaliphilic bacterium isolated from an alkaline, saline lake.</title>
        <authorList>
            <person name="Dimitriu P.A."/>
            <person name="Shukla S.K."/>
            <person name="Conradt J."/>
            <person name="Marquez M.C."/>
            <person name="Ventosa A."/>
            <person name="Maglia A."/>
            <person name="Peyton B.M."/>
            <person name="Pinkart H.C."/>
            <person name="Mormile M.R."/>
        </authorList>
    </citation>
    <scope>NUCLEOTIDE SEQUENCE [LARGE SCALE GENOMIC DNA]</scope>
    <source>
        <strain evidence="5 6">4CA</strain>
    </source>
</reference>
<dbReference type="PANTHER" id="PTHR30053:SF14">
    <property type="entry name" value="TRANSLATION ELONGATION FACTOR KOW-LIKE DOMAIN-CONTAINING PROTEIN"/>
    <property type="match status" value="1"/>
</dbReference>
<dbReference type="PANTHER" id="PTHR30053">
    <property type="entry name" value="ELONGATION FACTOR P"/>
    <property type="match status" value="1"/>
</dbReference>
<dbReference type="PROSITE" id="PS01275">
    <property type="entry name" value="EFP"/>
    <property type="match status" value="1"/>
</dbReference>
<evidence type="ECO:0000259" key="3">
    <source>
        <dbReference type="SMART" id="SM00841"/>
    </source>
</evidence>
<dbReference type="GO" id="GO:0005829">
    <property type="term" value="C:cytosol"/>
    <property type="evidence" value="ECO:0007669"/>
    <property type="project" value="UniProtKB-ARBA"/>
</dbReference>
<dbReference type="GO" id="GO:0043043">
    <property type="term" value="P:peptide biosynthetic process"/>
    <property type="evidence" value="ECO:0007669"/>
    <property type="project" value="InterPro"/>
</dbReference>
<dbReference type="PIRSF" id="PIRSF005901">
    <property type="entry name" value="EF-P"/>
    <property type="match status" value="1"/>
</dbReference>
<dbReference type="Pfam" id="PF08207">
    <property type="entry name" value="EFP_N"/>
    <property type="match status" value="1"/>
</dbReference>
<dbReference type="FunFam" id="2.40.50.140:FF:000009">
    <property type="entry name" value="Elongation factor P"/>
    <property type="match status" value="1"/>
</dbReference>
<name>A0A063Y4P9_9GAMM</name>
<evidence type="ECO:0000256" key="1">
    <source>
        <dbReference type="ARBA" id="ARBA00009479"/>
    </source>
</evidence>
<dbReference type="HAMAP" id="MF_00646">
    <property type="entry name" value="EFP"/>
    <property type="match status" value="1"/>
</dbReference>
<dbReference type="CDD" id="cd04470">
    <property type="entry name" value="S1_EF-P_repeat_1"/>
    <property type="match status" value="1"/>
</dbReference>
<dbReference type="InterPro" id="IPR013185">
    <property type="entry name" value="Transl_elong_KOW-like"/>
</dbReference>
<dbReference type="InterPro" id="IPR011897">
    <property type="entry name" value="Transl_elong_p-like_YeiP"/>
</dbReference>
<dbReference type="InterPro" id="IPR015365">
    <property type="entry name" value="Elong-fact-P_C"/>
</dbReference>
<dbReference type="FunFam" id="2.40.50.140:FF:000004">
    <property type="entry name" value="Elongation factor P"/>
    <property type="match status" value="1"/>
</dbReference>
<comment type="similarity">
    <text evidence="1 2">Belongs to the elongation factor P family.</text>
</comment>
<protein>
    <recommendedName>
        <fullName evidence="2">Elongation factor P-like protein</fullName>
    </recommendedName>
</protein>
<sequence>MPKASEIKRGHVVEINGSLYIANQVDVKSPSARGAATLYKIRFNQVPGGRKHEETYVGDDILKDVQLERRKVSYLYKEDDLYTFMDQEDYSQYSINGDAIEAQLPYLMDGMEGIVALLVDGNLITVELPGTVVMEILETVPGMKAASATGRTKPARFATGLELQVPEYLESGEKVKINTETGKFLSRA</sequence>
<keyword evidence="6" id="KW-1185">Reference proteome</keyword>
<organism evidence="5 6">
    <name type="scientific">Nitrincola lacisaponensis</name>
    <dbReference type="NCBI Taxonomy" id="267850"/>
    <lineage>
        <taxon>Bacteria</taxon>
        <taxon>Pseudomonadati</taxon>
        <taxon>Pseudomonadota</taxon>
        <taxon>Gammaproteobacteria</taxon>
        <taxon>Oceanospirillales</taxon>
        <taxon>Oceanospirillaceae</taxon>
        <taxon>Nitrincola</taxon>
    </lineage>
</organism>
<dbReference type="RefSeq" id="WP_036548576.1">
    <property type="nucleotide sequence ID" value="NZ_JMSZ01000032.1"/>
</dbReference>
<dbReference type="SUPFAM" id="SSF50104">
    <property type="entry name" value="Translation proteins SH3-like domain"/>
    <property type="match status" value="1"/>
</dbReference>
<evidence type="ECO:0000313" key="6">
    <source>
        <dbReference type="Proteomes" id="UP000027318"/>
    </source>
</evidence>
<dbReference type="InterPro" id="IPR012340">
    <property type="entry name" value="NA-bd_OB-fold"/>
</dbReference>